<evidence type="ECO:0000256" key="2">
    <source>
        <dbReference type="ARBA" id="ARBA00022729"/>
    </source>
</evidence>
<evidence type="ECO:0000313" key="4">
    <source>
        <dbReference type="Proteomes" id="UP001604277"/>
    </source>
</evidence>
<dbReference type="Gene3D" id="3.50.30.30">
    <property type="match status" value="1"/>
</dbReference>
<keyword evidence="4" id="KW-1185">Reference proteome</keyword>
<sequence>MSSFLINLQQQQQQMHNSFRPITRNWSLQRRRIGSDLLRPPCILKTLSTAQLKHISGVVVPYYIDTVAIGAFGTSDAEIFVSASTRNGGPEGLTVTNVAPCVTTVGGGNIDRDFPANIKLENGKIISVVNVYGGPALVPLSLAFFGDI</sequence>
<dbReference type="PANTHER" id="PTHR10795">
    <property type="entry name" value="PROPROTEIN CONVERTASE SUBTILISIN/KEXIN"/>
    <property type="match status" value="1"/>
</dbReference>
<dbReference type="SUPFAM" id="SSF52743">
    <property type="entry name" value="Subtilisin-like"/>
    <property type="match status" value="1"/>
</dbReference>
<dbReference type="InterPro" id="IPR036852">
    <property type="entry name" value="Peptidase_S8/S53_dom_sf"/>
</dbReference>
<name>A0ABD1UXJ0_9LAMI</name>
<organism evidence="3 4">
    <name type="scientific">Forsythia ovata</name>
    <dbReference type="NCBI Taxonomy" id="205694"/>
    <lineage>
        <taxon>Eukaryota</taxon>
        <taxon>Viridiplantae</taxon>
        <taxon>Streptophyta</taxon>
        <taxon>Embryophyta</taxon>
        <taxon>Tracheophyta</taxon>
        <taxon>Spermatophyta</taxon>
        <taxon>Magnoliopsida</taxon>
        <taxon>eudicotyledons</taxon>
        <taxon>Gunneridae</taxon>
        <taxon>Pentapetalae</taxon>
        <taxon>asterids</taxon>
        <taxon>lamiids</taxon>
        <taxon>Lamiales</taxon>
        <taxon>Oleaceae</taxon>
        <taxon>Forsythieae</taxon>
        <taxon>Forsythia</taxon>
    </lineage>
</organism>
<keyword evidence="2" id="KW-0732">Signal</keyword>
<proteinExistence type="inferred from homology"/>
<evidence type="ECO:0000313" key="3">
    <source>
        <dbReference type="EMBL" id="KAL2529205.1"/>
    </source>
</evidence>
<dbReference type="Proteomes" id="UP001604277">
    <property type="component" value="Unassembled WGS sequence"/>
</dbReference>
<comment type="caution">
    <text evidence="3">The sequence shown here is derived from an EMBL/GenBank/DDBJ whole genome shotgun (WGS) entry which is preliminary data.</text>
</comment>
<protein>
    <submittedName>
        <fullName evidence="3">Uncharacterized protein</fullName>
    </submittedName>
</protein>
<accession>A0ABD1UXJ0</accession>
<reference evidence="4" key="1">
    <citation type="submission" date="2024-07" db="EMBL/GenBank/DDBJ databases">
        <title>Two chromosome-level genome assemblies of Korean endemic species Abeliophyllum distichum and Forsythia ovata (Oleaceae).</title>
        <authorList>
            <person name="Jang H."/>
        </authorList>
    </citation>
    <scope>NUCLEOTIDE SEQUENCE [LARGE SCALE GENOMIC DNA]</scope>
</reference>
<gene>
    <name evidence="3" type="ORF">Fot_21806</name>
</gene>
<dbReference type="Gene3D" id="3.40.50.200">
    <property type="entry name" value="Peptidase S8/S53 domain"/>
    <property type="match status" value="1"/>
</dbReference>
<comment type="similarity">
    <text evidence="1">Belongs to the peptidase S8 family.</text>
</comment>
<dbReference type="InterPro" id="IPR045051">
    <property type="entry name" value="SBT"/>
</dbReference>
<dbReference type="AlphaFoldDB" id="A0ABD1UXJ0"/>
<evidence type="ECO:0000256" key="1">
    <source>
        <dbReference type="ARBA" id="ARBA00011073"/>
    </source>
</evidence>
<dbReference type="EMBL" id="JBFOLJ010000006">
    <property type="protein sequence ID" value="KAL2529205.1"/>
    <property type="molecule type" value="Genomic_DNA"/>
</dbReference>